<feature type="compositionally biased region" description="Basic and acidic residues" evidence="1">
    <location>
        <begin position="437"/>
        <end position="449"/>
    </location>
</feature>
<sequence>MADYDFYDAYNIIQSGQPYSLKQVADTWRNFAAACQSAADQLKGTSDMVTAQQGTPYQNFGARATPVANWMTQVSNQANTVGTGLANAGAVGSSAQMEAHEQYATVSQKIDKIVGPDDALSMGKVNGMKAAEAEGAAVLNPQIDKWSAAYTAFNPGTVAPAPVTNGGTGSTTPTTTSTSDGSGSNGRTAGTTTSTQQTSSTETQQRPILTDENQQNPPVPPGNQDYPHSSVVGSDGKDFTGWVKDPRTGYLIDPSSGQEYDPTSGRWVDPVTGKPFGDVTQYSSRLEGLSGGTPGSMTLGGGGGSVGVDPVFSLGGKPLFGGAVPPSLNPANPAYSQLAQTASNSMAAKAYAANALAMQEAQQGGRPYVPPMQAGVGGGVGSSGSRARRGGLTEPESTWTGRAGAAARARARAAAAGAAESEGSGQRGYVPGMQAGKGEKDKTKVRENPDWLVEDDVWSSGQRAARGVLGEDR</sequence>
<dbReference type="Proteomes" id="UP001589810">
    <property type="component" value="Unassembled WGS sequence"/>
</dbReference>
<proteinExistence type="predicted"/>
<protein>
    <recommendedName>
        <fullName evidence="4">PPE domain-containing protein</fullName>
    </recommendedName>
</protein>
<feature type="region of interest" description="Disordered" evidence="1">
    <location>
        <begin position="159"/>
        <end position="246"/>
    </location>
</feature>
<name>A0ABV6MXH5_9PSEU</name>
<dbReference type="InterPro" id="IPR038332">
    <property type="entry name" value="PPE_sf"/>
</dbReference>
<feature type="compositionally biased region" description="Low complexity" evidence="1">
    <location>
        <begin position="170"/>
        <end position="205"/>
    </location>
</feature>
<feature type="region of interest" description="Disordered" evidence="1">
    <location>
        <begin position="376"/>
        <end position="473"/>
    </location>
</feature>
<keyword evidence="3" id="KW-1185">Reference proteome</keyword>
<reference evidence="2 3" key="1">
    <citation type="submission" date="2024-09" db="EMBL/GenBank/DDBJ databases">
        <authorList>
            <person name="Sun Q."/>
            <person name="Mori K."/>
        </authorList>
    </citation>
    <scope>NUCLEOTIDE SEQUENCE [LARGE SCALE GENOMIC DNA]</scope>
    <source>
        <strain evidence="2 3">TBRC 1432</strain>
    </source>
</reference>
<evidence type="ECO:0000313" key="2">
    <source>
        <dbReference type="EMBL" id="MFC0544998.1"/>
    </source>
</evidence>
<evidence type="ECO:0000313" key="3">
    <source>
        <dbReference type="Proteomes" id="UP001589810"/>
    </source>
</evidence>
<dbReference type="Gene3D" id="1.20.1260.20">
    <property type="entry name" value="PPE superfamily"/>
    <property type="match status" value="1"/>
</dbReference>
<feature type="compositionally biased region" description="Low complexity" evidence="1">
    <location>
        <begin position="401"/>
        <end position="419"/>
    </location>
</feature>
<dbReference type="RefSeq" id="WP_379794258.1">
    <property type="nucleotide sequence ID" value="NZ_JBHLUD010000008.1"/>
</dbReference>
<accession>A0ABV6MXH5</accession>
<evidence type="ECO:0008006" key="4">
    <source>
        <dbReference type="Google" id="ProtNLM"/>
    </source>
</evidence>
<dbReference type="EMBL" id="JBHLUD010000008">
    <property type="protein sequence ID" value="MFC0544998.1"/>
    <property type="molecule type" value="Genomic_DNA"/>
</dbReference>
<comment type="caution">
    <text evidence="2">The sequence shown here is derived from an EMBL/GenBank/DDBJ whole genome shotgun (WGS) entry which is preliminary data.</text>
</comment>
<organism evidence="2 3">
    <name type="scientific">Kutzneria chonburiensis</name>
    <dbReference type="NCBI Taxonomy" id="1483604"/>
    <lineage>
        <taxon>Bacteria</taxon>
        <taxon>Bacillati</taxon>
        <taxon>Actinomycetota</taxon>
        <taxon>Actinomycetes</taxon>
        <taxon>Pseudonocardiales</taxon>
        <taxon>Pseudonocardiaceae</taxon>
        <taxon>Kutzneria</taxon>
    </lineage>
</organism>
<evidence type="ECO:0000256" key="1">
    <source>
        <dbReference type="SAM" id="MobiDB-lite"/>
    </source>
</evidence>
<gene>
    <name evidence="2" type="ORF">ACFFH7_26065</name>
</gene>